<feature type="transmembrane region" description="Helical" evidence="9">
    <location>
        <begin position="383"/>
        <end position="404"/>
    </location>
</feature>
<evidence type="ECO:0000259" key="10">
    <source>
        <dbReference type="PROSITE" id="PS50262"/>
    </source>
</evidence>
<keyword evidence="4" id="KW-0297">G-protein coupled receptor</keyword>
<dbReference type="InterPro" id="IPR000276">
    <property type="entry name" value="GPCR_Rhodpsn"/>
</dbReference>
<keyword evidence="6" id="KW-0675">Receptor</keyword>
<keyword evidence="3 9" id="KW-1133">Transmembrane helix</keyword>
<dbReference type="GO" id="GO:0005886">
    <property type="term" value="C:plasma membrane"/>
    <property type="evidence" value="ECO:0007669"/>
    <property type="project" value="TreeGrafter"/>
</dbReference>
<feature type="transmembrane region" description="Helical" evidence="9">
    <location>
        <begin position="340"/>
        <end position="363"/>
    </location>
</feature>
<feature type="transmembrane region" description="Helical" evidence="9">
    <location>
        <begin position="282"/>
        <end position="304"/>
    </location>
</feature>
<keyword evidence="7" id="KW-0807">Transducer</keyword>
<dbReference type="Gene3D" id="1.20.1070.10">
    <property type="entry name" value="Rhodopsin 7-helix transmembrane proteins"/>
    <property type="match status" value="1"/>
</dbReference>
<evidence type="ECO:0000256" key="9">
    <source>
        <dbReference type="SAM" id="Phobius"/>
    </source>
</evidence>
<reference evidence="12" key="1">
    <citation type="submission" date="2022-11" db="UniProtKB">
        <authorList>
            <consortium name="WormBaseParasite"/>
        </authorList>
    </citation>
    <scope>IDENTIFICATION</scope>
</reference>
<evidence type="ECO:0000256" key="1">
    <source>
        <dbReference type="ARBA" id="ARBA00004141"/>
    </source>
</evidence>
<keyword evidence="11" id="KW-1185">Reference proteome</keyword>
<dbReference type="PANTHER" id="PTHR24235">
    <property type="entry name" value="NEUROPEPTIDE Y RECEPTOR"/>
    <property type="match status" value="1"/>
</dbReference>
<feature type="transmembrane region" description="Helical" evidence="9">
    <location>
        <begin position="177"/>
        <end position="205"/>
    </location>
</feature>
<feature type="region of interest" description="Disordered" evidence="8">
    <location>
        <begin position="28"/>
        <end position="47"/>
    </location>
</feature>
<dbReference type="PANTHER" id="PTHR24235:SF2">
    <property type="entry name" value="G-PROTEIN COUPLED RECEPTORS FAMILY 1 PROFILE DOMAIN-CONTAINING PROTEIN"/>
    <property type="match status" value="1"/>
</dbReference>
<evidence type="ECO:0000256" key="8">
    <source>
        <dbReference type="SAM" id="MobiDB-lite"/>
    </source>
</evidence>
<dbReference type="GO" id="GO:0043005">
    <property type="term" value="C:neuron projection"/>
    <property type="evidence" value="ECO:0007669"/>
    <property type="project" value="TreeGrafter"/>
</dbReference>
<dbReference type="GO" id="GO:0008188">
    <property type="term" value="F:neuropeptide receptor activity"/>
    <property type="evidence" value="ECO:0007669"/>
    <property type="project" value="TreeGrafter"/>
</dbReference>
<dbReference type="SUPFAM" id="SSF81321">
    <property type="entry name" value="Family A G protein-coupled receptor-like"/>
    <property type="match status" value="1"/>
</dbReference>
<keyword evidence="2 9" id="KW-0812">Transmembrane</keyword>
<feature type="transmembrane region" description="Helical" evidence="9">
    <location>
        <begin position="226"/>
        <end position="246"/>
    </location>
</feature>
<evidence type="ECO:0000256" key="2">
    <source>
        <dbReference type="ARBA" id="ARBA00022692"/>
    </source>
</evidence>
<dbReference type="CDD" id="cd15203">
    <property type="entry name" value="7tmA_NPYR-like"/>
    <property type="match status" value="1"/>
</dbReference>
<name>A0A914VBX5_9BILA</name>
<organism evidence="11 12">
    <name type="scientific">Plectus sambesii</name>
    <dbReference type="NCBI Taxonomy" id="2011161"/>
    <lineage>
        <taxon>Eukaryota</taxon>
        <taxon>Metazoa</taxon>
        <taxon>Ecdysozoa</taxon>
        <taxon>Nematoda</taxon>
        <taxon>Chromadorea</taxon>
        <taxon>Plectida</taxon>
        <taxon>Plectina</taxon>
        <taxon>Plectoidea</taxon>
        <taxon>Plectidae</taxon>
        <taxon>Plectus</taxon>
    </lineage>
</organism>
<proteinExistence type="predicted"/>
<dbReference type="WBParaSite" id="PSAMB.scaffold168size69872.g2910.t1">
    <property type="protein sequence ID" value="PSAMB.scaffold168size69872.g2910.t1"/>
    <property type="gene ID" value="PSAMB.scaffold168size69872.g2910"/>
</dbReference>
<feature type="transmembrane region" description="Helical" evidence="9">
    <location>
        <begin position="116"/>
        <end position="137"/>
    </location>
</feature>
<accession>A0A914VBX5</accession>
<evidence type="ECO:0000313" key="12">
    <source>
        <dbReference type="WBParaSite" id="PSAMB.scaffold168size69872.g2910.t1"/>
    </source>
</evidence>
<feature type="domain" description="G-protein coupled receptors family 1 profile" evidence="10">
    <location>
        <begin position="128"/>
        <end position="400"/>
    </location>
</feature>
<evidence type="ECO:0000313" key="11">
    <source>
        <dbReference type="Proteomes" id="UP000887566"/>
    </source>
</evidence>
<evidence type="ECO:0000256" key="7">
    <source>
        <dbReference type="ARBA" id="ARBA00023224"/>
    </source>
</evidence>
<sequence length="580" mass="64023">MPPPPTTHVRHHPLPPAHHRLFIHRSHSGSLEQPPAPPAPPTAPAGVWLMANSSESTTPSTSSVFAQLIVNETVDYGGLARATMDQQHCMDVQEAILASNINDVTRLTTVKAVIGFVYSTLFILGILGNGGVVTAVARNKRLQSARNIFLLNLMITDLLLCLTAIPVTPWYGLSKTWQFGALMCRLVPLSNSCSVFVTSWSLTVISLDKFIHILDSTKEAIRLREAGLITAAIWIICSVINIPYLLSYELVDGSYYVATNTTPFCGQFCDELNWETDNHRRGYGTTVMLLQFVVPMAIITYCYSRILAKVRRDMIVHNAQFCASLSSSQRLEAMQRKRRVNYILIGMVATFIAAWFPLTLVNILKDFKTEPSFMKAQPYLWPLVAHAIAMSTVVVNPVLFFWLTRKQKAPRVARMLANNTADMFNSFASRISRSNTFRRASTIRSTLSQHRGSEARKIKSCQVSRVSSERTSTVSRSERLTVTGAPRDIEPSNGFVATECAPLLNRQLSPTPGSRVENAGKRPLGVITRLGSTKSLLLTTSSSREPTPAADATIETELNLVGTLPLDDRKSTSSNGAKML</sequence>
<feature type="compositionally biased region" description="Pro residues" evidence="8">
    <location>
        <begin position="34"/>
        <end position="43"/>
    </location>
</feature>
<keyword evidence="5 9" id="KW-0472">Membrane</keyword>
<feature type="transmembrane region" description="Helical" evidence="9">
    <location>
        <begin position="149"/>
        <end position="171"/>
    </location>
</feature>
<dbReference type="Pfam" id="PF00001">
    <property type="entry name" value="7tm_1"/>
    <property type="match status" value="1"/>
</dbReference>
<protein>
    <submittedName>
        <fullName evidence="12">G-protein coupled receptors family 1 profile domain-containing protein</fullName>
    </submittedName>
</protein>
<evidence type="ECO:0000256" key="6">
    <source>
        <dbReference type="ARBA" id="ARBA00023170"/>
    </source>
</evidence>
<comment type="subcellular location">
    <subcellularLocation>
        <location evidence="1">Membrane</location>
        <topology evidence="1">Multi-pass membrane protein</topology>
    </subcellularLocation>
</comment>
<evidence type="ECO:0000256" key="3">
    <source>
        <dbReference type="ARBA" id="ARBA00022989"/>
    </source>
</evidence>
<dbReference type="AlphaFoldDB" id="A0A914VBX5"/>
<dbReference type="PROSITE" id="PS50262">
    <property type="entry name" value="G_PROTEIN_RECEP_F1_2"/>
    <property type="match status" value="1"/>
</dbReference>
<dbReference type="InterPro" id="IPR017452">
    <property type="entry name" value="GPCR_Rhodpsn_7TM"/>
</dbReference>
<dbReference type="GO" id="GO:0042923">
    <property type="term" value="F:neuropeptide binding"/>
    <property type="evidence" value="ECO:0007669"/>
    <property type="project" value="TreeGrafter"/>
</dbReference>
<dbReference type="PRINTS" id="PR00237">
    <property type="entry name" value="GPCRRHODOPSN"/>
</dbReference>
<dbReference type="Proteomes" id="UP000887566">
    <property type="component" value="Unplaced"/>
</dbReference>
<evidence type="ECO:0000256" key="4">
    <source>
        <dbReference type="ARBA" id="ARBA00023040"/>
    </source>
</evidence>
<evidence type="ECO:0000256" key="5">
    <source>
        <dbReference type="ARBA" id="ARBA00023136"/>
    </source>
</evidence>